<dbReference type="PROSITE" id="PS51257">
    <property type="entry name" value="PROKAR_LIPOPROTEIN"/>
    <property type="match status" value="1"/>
</dbReference>
<keyword evidence="2" id="KW-0449">Lipoprotein</keyword>
<sequence length="527" mass="58165">MKMKKHFIPVITLAAFLLAGLAACTKNFDELNTPENLLPEDDISPALIGQAFAFSQYNGLCAVYVEVGQTLHADMYAQYFTSVPAAFSTDQFIPNGSWVDLFWKDFYTKAAPQLFLTEKVTAENNLTVANAIAKIWRVVMYSRMTDYFGPVIYSHFGEQANSVPFDSQQDIYNDFFKTLDEASAVLKQHPSGNGFAAHDQVYAGSAAKWLKLANSLRLRLAMRIVYADAGKARTEAEKAITDGVILGNEDNANVLSTTNSVNILSRITYLIDFRASATMISALTGYNDPRMPDYFSPSVTGNQFTGLRNGLPASERGSQLANVTSFVGAKWLSPDRKGTLTPNRVLSASEVAFLRAEGALRGWNMGGTPKDLYNQGISLSLMERVAASPAQITAYQNSTATPAALADKWNSPAMSDIPVLYDEAGNFERRLEQIITQKWIALYPDGWEAWAERRRTGYPRGYAIIASESPDIPRTGLVRRVTYAPVEISTNRVAYDAAVGMLGGPDENHTRLWWDKKPLADYPVPTN</sequence>
<accession>A0A3N4M6X1</accession>
<evidence type="ECO:0000313" key="3">
    <source>
        <dbReference type="Proteomes" id="UP000279089"/>
    </source>
</evidence>
<keyword evidence="3" id="KW-1185">Reference proteome</keyword>
<keyword evidence="1" id="KW-0732">Signal</keyword>
<gene>
    <name evidence="2" type="ORF">EG028_21205</name>
</gene>
<feature type="signal peptide" evidence="1">
    <location>
        <begin position="1"/>
        <end position="22"/>
    </location>
</feature>
<name>A0A3N4M6X1_9BACT</name>
<evidence type="ECO:0000256" key="1">
    <source>
        <dbReference type="SAM" id="SignalP"/>
    </source>
</evidence>
<dbReference type="Pfam" id="PF12741">
    <property type="entry name" value="SusD-like"/>
    <property type="match status" value="1"/>
</dbReference>
<dbReference type="SUPFAM" id="SSF48452">
    <property type="entry name" value="TPR-like"/>
    <property type="match status" value="1"/>
</dbReference>
<evidence type="ECO:0000313" key="2">
    <source>
        <dbReference type="EMBL" id="RPD39132.1"/>
    </source>
</evidence>
<feature type="chain" id="PRO_5018063824" evidence="1">
    <location>
        <begin position="23"/>
        <end position="527"/>
    </location>
</feature>
<dbReference type="InterPro" id="IPR011990">
    <property type="entry name" value="TPR-like_helical_dom_sf"/>
</dbReference>
<dbReference type="InterPro" id="IPR024302">
    <property type="entry name" value="SusD-like"/>
</dbReference>
<reference evidence="3" key="1">
    <citation type="submission" date="2018-11" db="EMBL/GenBank/DDBJ databases">
        <title>Chitinophaga lutea sp.nov., isolate from arsenic contaminated soil.</title>
        <authorList>
            <person name="Zong Y."/>
        </authorList>
    </citation>
    <scope>NUCLEOTIDE SEQUENCE [LARGE SCALE GENOMIC DNA]</scope>
    <source>
        <strain evidence="3">YLT18</strain>
    </source>
</reference>
<dbReference type="Gene3D" id="1.25.40.390">
    <property type="match status" value="1"/>
</dbReference>
<dbReference type="OrthoDB" id="843771at2"/>
<proteinExistence type="predicted"/>
<protein>
    <submittedName>
        <fullName evidence="2">SusD/RagB family nutrient-binding outer membrane lipoprotein</fullName>
    </submittedName>
</protein>
<dbReference type="Proteomes" id="UP000279089">
    <property type="component" value="Unassembled WGS sequence"/>
</dbReference>
<dbReference type="EMBL" id="RMBX01000012">
    <property type="protein sequence ID" value="RPD39132.1"/>
    <property type="molecule type" value="Genomic_DNA"/>
</dbReference>
<organism evidence="2 3">
    <name type="scientific">Chitinophaga barathri</name>
    <dbReference type="NCBI Taxonomy" id="1647451"/>
    <lineage>
        <taxon>Bacteria</taxon>
        <taxon>Pseudomonadati</taxon>
        <taxon>Bacteroidota</taxon>
        <taxon>Chitinophagia</taxon>
        <taxon>Chitinophagales</taxon>
        <taxon>Chitinophagaceae</taxon>
        <taxon>Chitinophaga</taxon>
    </lineage>
</organism>
<dbReference type="AlphaFoldDB" id="A0A3N4M6X1"/>
<comment type="caution">
    <text evidence="2">The sequence shown here is derived from an EMBL/GenBank/DDBJ whole genome shotgun (WGS) entry which is preliminary data.</text>
</comment>